<dbReference type="GO" id="GO:0016887">
    <property type="term" value="F:ATP hydrolysis activity"/>
    <property type="evidence" value="ECO:0007669"/>
    <property type="project" value="InterPro"/>
</dbReference>
<gene>
    <name evidence="5" type="ORF">DSCO28_56680</name>
</gene>
<dbReference type="AlphaFoldDB" id="A0A5K7ZXW9"/>
<evidence type="ECO:0000259" key="4">
    <source>
        <dbReference type="Pfam" id="PF00005"/>
    </source>
</evidence>
<organism evidence="5 6">
    <name type="scientific">Desulfosarcina ovata subsp. sediminis</name>
    <dbReference type="NCBI Taxonomy" id="885957"/>
    <lineage>
        <taxon>Bacteria</taxon>
        <taxon>Pseudomonadati</taxon>
        <taxon>Thermodesulfobacteriota</taxon>
        <taxon>Desulfobacteria</taxon>
        <taxon>Desulfobacterales</taxon>
        <taxon>Desulfosarcinaceae</taxon>
        <taxon>Desulfosarcina</taxon>
    </lineage>
</organism>
<feature type="domain" description="ABC transporter" evidence="4">
    <location>
        <begin position="20"/>
        <end position="96"/>
    </location>
</feature>
<sequence length="103" mass="11509">MLEVSNVTKRFGGIKAVAECTLDVAEGTSTGLIGPNGAGKTTLFNLITGHYRPDSGRILYQGRRIDGLRPDQIFHRKMYRTFQITREFAQMTVLENLMLIPGH</sequence>
<dbReference type="Gene3D" id="3.40.50.300">
    <property type="entry name" value="P-loop containing nucleotide triphosphate hydrolases"/>
    <property type="match status" value="1"/>
</dbReference>
<name>A0A5K7ZXW9_9BACT</name>
<dbReference type="KEGG" id="dov:DSCO28_56680"/>
<keyword evidence="2" id="KW-0547">Nucleotide-binding</keyword>
<dbReference type="Proteomes" id="UP000425960">
    <property type="component" value="Chromosome"/>
</dbReference>
<dbReference type="Pfam" id="PF00005">
    <property type="entry name" value="ABC_tran"/>
    <property type="match status" value="1"/>
</dbReference>
<evidence type="ECO:0000313" key="5">
    <source>
        <dbReference type="EMBL" id="BBO85102.1"/>
    </source>
</evidence>
<evidence type="ECO:0000256" key="2">
    <source>
        <dbReference type="ARBA" id="ARBA00022741"/>
    </source>
</evidence>
<protein>
    <recommendedName>
        <fullName evidence="4">ABC transporter domain-containing protein</fullName>
    </recommendedName>
</protein>
<dbReference type="InterPro" id="IPR051120">
    <property type="entry name" value="ABC_AA/LPS_Transport"/>
</dbReference>
<dbReference type="GO" id="GO:0005886">
    <property type="term" value="C:plasma membrane"/>
    <property type="evidence" value="ECO:0007669"/>
    <property type="project" value="TreeGrafter"/>
</dbReference>
<dbReference type="InterPro" id="IPR003439">
    <property type="entry name" value="ABC_transporter-like_ATP-bd"/>
</dbReference>
<dbReference type="PANTHER" id="PTHR45772:SF9">
    <property type="entry name" value="CONSERVED COMPONENT OF ABC TRANSPORTER FOR NATURAL AMINO ACIDS"/>
    <property type="match status" value="1"/>
</dbReference>
<keyword evidence="3" id="KW-0067">ATP-binding</keyword>
<dbReference type="PANTHER" id="PTHR45772">
    <property type="entry name" value="CONSERVED COMPONENT OF ABC TRANSPORTER FOR NATURAL AMINO ACIDS-RELATED"/>
    <property type="match status" value="1"/>
</dbReference>
<accession>A0A5K7ZXW9</accession>
<dbReference type="EMBL" id="AP021876">
    <property type="protein sequence ID" value="BBO85102.1"/>
    <property type="molecule type" value="Genomic_DNA"/>
</dbReference>
<proteinExistence type="predicted"/>
<keyword evidence="1" id="KW-0813">Transport</keyword>
<dbReference type="RefSeq" id="WP_155324819.1">
    <property type="nucleotide sequence ID" value="NZ_AP021876.1"/>
</dbReference>
<evidence type="ECO:0000313" key="6">
    <source>
        <dbReference type="Proteomes" id="UP000425960"/>
    </source>
</evidence>
<evidence type="ECO:0000256" key="1">
    <source>
        <dbReference type="ARBA" id="ARBA00022448"/>
    </source>
</evidence>
<dbReference type="SUPFAM" id="SSF52540">
    <property type="entry name" value="P-loop containing nucleoside triphosphate hydrolases"/>
    <property type="match status" value="1"/>
</dbReference>
<evidence type="ECO:0000256" key="3">
    <source>
        <dbReference type="ARBA" id="ARBA00022840"/>
    </source>
</evidence>
<dbReference type="GO" id="GO:0005524">
    <property type="term" value="F:ATP binding"/>
    <property type="evidence" value="ECO:0007669"/>
    <property type="project" value="UniProtKB-KW"/>
</dbReference>
<dbReference type="InterPro" id="IPR027417">
    <property type="entry name" value="P-loop_NTPase"/>
</dbReference>
<reference evidence="5 6" key="1">
    <citation type="submission" date="2019-11" db="EMBL/GenBank/DDBJ databases">
        <title>Comparative genomics of hydrocarbon-degrading Desulfosarcina strains.</title>
        <authorList>
            <person name="Watanabe M."/>
            <person name="Kojima H."/>
            <person name="Fukui M."/>
        </authorList>
    </citation>
    <scope>NUCLEOTIDE SEQUENCE [LARGE SCALE GENOMIC DNA]</scope>
    <source>
        <strain evidence="5 6">28bB2T</strain>
    </source>
</reference>